<keyword evidence="1" id="KW-0285">Flavoprotein</keyword>
<dbReference type="SUPFAM" id="SSF51905">
    <property type="entry name" value="FAD/NAD(P)-binding domain"/>
    <property type="match status" value="1"/>
</dbReference>
<dbReference type="STRING" id="1035.BN961_03858"/>
<dbReference type="RefSeq" id="WP_082157095.1">
    <property type="nucleotide sequence ID" value="NZ_CCAZ020000002.1"/>
</dbReference>
<keyword evidence="7" id="KW-1185">Reference proteome</keyword>
<dbReference type="InterPro" id="IPR002938">
    <property type="entry name" value="FAD-bd"/>
</dbReference>
<dbReference type="PANTHER" id="PTHR46972">
    <property type="entry name" value="MONOOXYGENASE ASQM-RELATED"/>
    <property type="match status" value="1"/>
</dbReference>
<evidence type="ECO:0000313" key="6">
    <source>
        <dbReference type="EMBL" id="CEG10418.1"/>
    </source>
</evidence>
<keyword evidence="4" id="KW-0503">Monooxygenase</keyword>
<evidence type="ECO:0000256" key="4">
    <source>
        <dbReference type="ARBA" id="ARBA00023033"/>
    </source>
</evidence>
<proteinExistence type="predicted"/>
<protein>
    <submittedName>
        <fullName evidence="6">FAD-dependent urate hydroxylase</fullName>
    </submittedName>
</protein>
<evidence type="ECO:0000256" key="2">
    <source>
        <dbReference type="ARBA" id="ARBA00022827"/>
    </source>
</evidence>
<gene>
    <name evidence="6" type="primary">hpxO</name>
    <name evidence="6" type="ORF">BN961_03858</name>
</gene>
<dbReference type="GO" id="GO:0071949">
    <property type="term" value="F:FAD binding"/>
    <property type="evidence" value="ECO:0007669"/>
    <property type="project" value="InterPro"/>
</dbReference>
<dbReference type="PRINTS" id="PR00420">
    <property type="entry name" value="RNGMNOXGNASE"/>
</dbReference>
<accession>A0A090N8S1</accession>
<dbReference type="Gene3D" id="3.50.50.60">
    <property type="entry name" value="FAD/NAD(P)-binding domain"/>
    <property type="match status" value="1"/>
</dbReference>
<evidence type="ECO:0000259" key="5">
    <source>
        <dbReference type="Pfam" id="PF01494"/>
    </source>
</evidence>
<dbReference type="GO" id="GO:0004497">
    <property type="term" value="F:monooxygenase activity"/>
    <property type="evidence" value="ECO:0007669"/>
    <property type="project" value="UniProtKB-KW"/>
</dbReference>
<keyword evidence="3" id="KW-0560">Oxidoreductase</keyword>
<dbReference type="OrthoDB" id="4230779at2"/>
<feature type="domain" description="FAD-binding" evidence="5">
    <location>
        <begin position="6"/>
        <end position="321"/>
    </location>
</feature>
<dbReference type="PANTHER" id="PTHR46972:SF1">
    <property type="entry name" value="FAD DEPENDENT OXIDOREDUCTASE DOMAIN-CONTAINING PROTEIN"/>
    <property type="match status" value="1"/>
</dbReference>
<name>A0A090N8S1_AFIFE</name>
<organism evidence="6 7">
    <name type="scientific">Afipia felis</name>
    <name type="common">Cat scratch disease bacillus</name>
    <dbReference type="NCBI Taxonomy" id="1035"/>
    <lineage>
        <taxon>Bacteria</taxon>
        <taxon>Pseudomonadati</taxon>
        <taxon>Pseudomonadota</taxon>
        <taxon>Alphaproteobacteria</taxon>
        <taxon>Hyphomicrobiales</taxon>
        <taxon>Nitrobacteraceae</taxon>
        <taxon>Afipia</taxon>
    </lineage>
</organism>
<dbReference type="Pfam" id="PF01494">
    <property type="entry name" value="FAD_binding_3"/>
    <property type="match status" value="1"/>
</dbReference>
<comment type="caution">
    <text evidence="6">The sequence shown here is derived from an EMBL/GenBank/DDBJ whole genome shotgun (WGS) entry which is preliminary data.</text>
</comment>
<dbReference type="EMBL" id="CCAZ020000002">
    <property type="protein sequence ID" value="CEG10418.1"/>
    <property type="molecule type" value="Genomic_DNA"/>
</dbReference>
<reference evidence="6 7" key="1">
    <citation type="journal article" date="2014" name="Genome Announc.">
        <title>Genome Sequence of Afipia felis Strain 76713, Isolated in Hospital Water Using an Amoeba Co-Culture Procedure.</title>
        <authorList>
            <person name="Benamar S."/>
            <person name="La Scola B."/>
            <person name="Croce O."/>
        </authorList>
    </citation>
    <scope>NUCLEOTIDE SEQUENCE [LARGE SCALE GENOMIC DNA]</scope>
    <source>
        <strain evidence="6 7">76713</strain>
    </source>
</reference>
<evidence type="ECO:0000256" key="3">
    <source>
        <dbReference type="ARBA" id="ARBA00023002"/>
    </source>
</evidence>
<dbReference type="AlphaFoldDB" id="A0A090N8S1"/>
<keyword evidence="2" id="KW-0274">FAD</keyword>
<sequence length="360" mass="39571">MRKGLKIAVVGGGPAGLTAAVILHKLGHQVTVYEADVSHDHRKQGGTLDLHEDKGQIALRHAGLLDAFRAIARHEDQEAKNVDPVSGEVQIARPHPGEELDRPEIDRGVLRDLLLEALPAENLVWNARLHDLELHEAAPHRLNFADGHHDEADLVIGADGAWSKVRKALTPVAPTYTGVTFLEGWIEKPTPAQAELVGRGSMFAFGGPEAIFAQRNGLGRICVYAAVKRSQDWLQKQRRSLSWNELLRQTYADWSPKLLDLLEGCADFIDRPIYTLPDDIDWPFRAGVALIGDAAHVMPPVGLGVNLAMQDAADLALAINSTADWKAATESAEALIRDRARKYMRDAIPGFTEWFAEDSE</sequence>
<dbReference type="Proteomes" id="UP000035762">
    <property type="component" value="Unassembled WGS sequence"/>
</dbReference>
<evidence type="ECO:0000313" key="7">
    <source>
        <dbReference type="Proteomes" id="UP000035762"/>
    </source>
</evidence>
<dbReference type="InterPro" id="IPR036188">
    <property type="entry name" value="FAD/NAD-bd_sf"/>
</dbReference>
<evidence type="ECO:0000256" key="1">
    <source>
        <dbReference type="ARBA" id="ARBA00022630"/>
    </source>
</evidence>